<evidence type="ECO:0000256" key="1">
    <source>
        <dbReference type="ARBA" id="ARBA00006432"/>
    </source>
</evidence>
<name>A0A1M7YTS9_9VIBR</name>
<dbReference type="PROSITE" id="PS00455">
    <property type="entry name" value="AMP_BINDING"/>
    <property type="match status" value="1"/>
</dbReference>
<dbReference type="SUPFAM" id="SSF56801">
    <property type="entry name" value="Acetyl-CoA synthetase-like"/>
    <property type="match status" value="1"/>
</dbReference>
<keyword evidence="3 9" id="KW-0436">Ligase</keyword>
<keyword evidence="6" id="KW-1133">Transmembrane helix</keyword>
<dbReference type="InterPro" id="IPR042099">
    <property type="entry name" value="ANL_N_sf"/>
</dbReference>
<gene>
    <name evidence="9" type="primary">menE</name>
    <name evidence="9" type="ORF">VQ7734_01823</name>
</gene>
<keyword evidence="10" id="KW-1185">Reference proteome</keyword>
<dbReference type="Pfam" id="PF13193">
    <property type="entry name" value="AMP-binding_C"/>
    <property type="match status" value="1"/>
</dbReference>
<evidence type="ECO:0000259" key="7">
    <source>
        <dbReference type="Pfam" id="PF00501"/>
    </source>
</evidence>
<dbReference type="PANTHER" id="PTHR43201:SF5">
    <property type="entry name" value="MEDIUM-CHAIN ACYL-COA LIGASE ACSF2, MITOCHONDRIAL"/>
    <property type="match status" value="1"/>
</dbReference>
<feature type="domain" description="AMP-dependent synthetase/ligase" evidence="7">
    <location>
        <begin position="18"/>
        <end position="339"/>
    </location>
</feature>
<feature type="transmembrane region" description="Helical" evidence="6">
    <location>
        <begin position="74"/>
        <end position="92"/>
    </location>
</feature>
<reference evidence="10" key="1">
    <citation type="submission" date="2016-12" db="EMBL/GenBank/DDBJ databases">
        <authorList>
            <person name="Rodrigo-Torres L."/>
            <person name="Arahal R.D."/>
            <person name="Lucena T."/>
        </authorList>
    </citation>
    <scope>NUCLEOTIDE SEQUENCE [LARGE SCALE GENOMIC DNA]</scope>
</reference>
<evidence type="ECO:0000259" key="8">
    <source>
        <dbReference type="Pfam" id="PF13193"/>
    </source>
</evidence>
<dbReference type="CDD" id="cd17630">
    <property type="entry name" value="OSB_MenE-like"/>
    <property type="match status" value="1"/>
</dbReference>
<evidence type="ECO:0000256" key="6">
    <source>
        <dbReference type="SAM" id="Phobius"/>
    </source>
</evidence>
<dbReference type="AlphaFoldDB" id="A0A1M7YTS9"/>
<keyword evidence="4" id="KW-0547">Nucleotide-binding</keyword>
<dbReference type="STRING" id="1117707.VQ7734_01823"/>
<keyword evidence="5" id="KW-0067">ATP-binding</keyword>
<evidence type="ECO:0000313" key="9">
    <source>
        <dbReference type="EMBL" id="SHO56060.1"/>
    </source>
</evidence>
<dbReference type="EMBL" id="FRFG01000019">
    <property type="protein sequence ID" value="SHO56060.1"/>
    <property type="molecule type" value="Genomic_DNA"/>
</dbReference>
<dbReference type="GO" id="GO:0009234">
    <property type="term" value="P:menaquinone biosynthetic process"/>
    <property type="evidence" value="ECO:0007669"/>
    <property type="project" value="UniProtKB-KW"/>
</dbReference>
<dbReference type="InterPro" id="IPR000873">
    <property type="entry name" value="AMP-dep_synth/lig_dom"/>
</dbReference>
<dbReference type="Proteomes" id="UP000184600">
    <property type="component" value="Unassembled WGS sequence"/>
</dbReference>
<dbReference type="InterPro" id="IPR025110">
    <property type="entry name" value="AMP-bd_C"/>
</dbReference>
<comment type="similarity">
    <text evidence="1">Belongs to the ATP-dependent AMP-binding enzyme family.</text>
</comment>
<evidence type="ECO:0000256" key="5">
    <source>
        <dbReference type="ARBA" id="ARBA00022840"/>
    </source>
</evidence>
<dbReference type="NCBIfam" id="NF006539">
    <property type="entry name" value="PRK09029.1"/>
    <property type="match status" value="1"/>
</dbReference>
<accession>A0A1M7YTS9</accession>
<dbReference type="OrthoDB" id="9803968at2"/>
<dbReference type="GO" id="GO:0006631">
    <property type="term" value="P:fatty acid metabolic process"/>
    <property type="evidence" value="ECO:0007669"/>
    <property type="project" value="TreeGrafter"/>
</dbReference>
<evidence type="ECO:0000256" key="2">
    <source>
        <dbReference type="ARBA" id="ARBA00022428"/>
    </source>
</evidence>
<dbReference type="GO" id="GO:0008756">
    <property type="term" value="F:o-succinylbenzoate-CoA ligase activity"/>
    <property type="evidence" value="ECO:0007669"/>
    <property type="project" value="UniProtKB-EC"/>
</dbReference>
<evidence type="ECO:0000313" key="10">
    <source>
        <dbReference type="Proteomes" id="UP000184600"/>
    </source>
</evidence>
<keyword evidence="6" id="KW-0472">Membrane</keyword>
<keyword evidence="6" id="KW-0812">Transmembrane</keyword>
<evidence type="ECO:0000256" key="4">
    <source>
        <dbReference type="ARBA" id="ARBA00022741"/>
    </source>
</evidence>
<dbReference type="InterPro" id="IPR045851">
    <property type="entry name" value="AMP-bd_C_sf"/>
</dbReference>
<dbReference type="InterPro" id="IPR010192">
    <property type="entry name" value="MenE"/>
</dbReference>
<dbReference type="Gene3D" id="3.40.50.12780">
    <property type="entry name" value="N-terminal domain of ligase-like"/>
    <property type="match status" value="1"/>
</dbReference>
<evidence type="ECO:0000256" key="3">
    <source>
        <dbReference type="ARBA" id="ARBA00022598"/>
    </source>
</evidence>
<dbReference type="NCBIfam" id="TIGR01923">
    <property type="entry name" value="menE"/>
    <property type="match status" value="1"/>
</dbReference>
<dbReference type="EC" id="6.2.1.26" evidence="9"/>
<organism evidence="9 10">
    <name type="scientific">Vibrio quintilis</name>
    <dbReference type="NCBI Taxonomy" id="1117707"/>
    <lineage>
        <taxon>Bacteria</taxon>
        <taxon>Pseudomonadati</taxon>
        <taxon>Pseudomonadota</taxon>
        <taxon>Gammaproteobacteria</taxon>
        <taxon>Vibrionales</taxon>
        <taxon>Vibrionaceae</taxon>
        <taxon>Vibrio</taxon>
    </lineage>
</organism>
<dbReference type="RefSeq" id="WP_073581628.1">
    <property type="nucleotide sequence ID" value="NZ_AP024897.1"/>
</dbReference>
<dbReference type="Gene3D" id="3.30.300.30">
    <property type="match status" value="1"/>
</dbReference>
<keyword evidence="2" id="KW-0474">Menaquinone biosynthesis</keyword>
<protein>
    <submittedName>
        <fullName evidence="9">2-succinylbenzoate--CoA ligase</fullName>
        <ecNumber evidence="9">6.2.1.26</ecNumber>
    </submittedName>
</protein>
<dbReference type="PANTHER" id="PTHR43201">
    <property type="entry name" value="ACYL-COA SYNTHETASE"/>
    <property type="match status" value="1"/>
</dbReference>
<proteinExistence type="inferred from homology"/>
<dbReference type="Pfam" id="PF00501">
    <property type="entry name" value="AMP-binding"/>
    <property type="match status" value="1"/>
</dbReference>
<feature type="domain" description="AMP-binding enzyme C-terminal" evidence="8">
    <location>
        <begin position="388"/>
        <end position="447"/>
    </location>
</feature>
<sequence length="484" mass="53633">MNLTDSTILTDSIVPLWQHRASQQPGAVAFITPQHDYTWLEVSQQATRYAHWLRQQGMCPGDVMTLAGKNRPEWIWYFLGALTAGITTAFLAPQPAEKLRQKLQTIYAPEQPVWLIADESPEISALHTHLTGIRWLREISLTDEPLPDGDVTTYHPAQISSLIFTSGSTGVPKVVAHTSSNHFASARGLLSLLPFGEQDCWLLSLPLYHVSGLSIIYRWLLGGGQLKIGEDLVTAIQGVSHASLVPVQLQRLLEHPEVSLNLNHVLLGGGDIPLSLTQQASERGMNTWVGYGMTEAASTVTVKQTDGQSGCGLALPGREVLLREQRIYVRGETLAAGYYHRGRLRPVTDEDGWFDTKDLGYWTEGGLNISGRADNQFISGGENIHCEEIEQVLLTHPQIEQAVVVPVEDQTFGARPVAVVTTVSGQLPDMGVLTAWLQNRLEKFKWPLAWYLMPEGLTGGGIKVSRFEVKQWLSEHDSQRKVMR</sequence>
<dbReference type="GO" id="GO:0031956">
    <property type="term" value="F:medium-chain fatty acid-CoA ligase activity"/>
    <property type="evidence" value="ECO:0007669"/>
    <property type="project" value="TreeGrafter"/>
</dbReference>
<dbReference type="InterPro" id="IPR020845">
    <property type="entry name" value="AMP-binding_CS"/>
</dbReference>
<dbReference type="GO" id="GO:0005524">
    <property type="term" value="F:ATP binding"/>
    <property type="evidence" value="ECO:0007669"/>
    <property type="project" value="UniProtKB-KW"/>
</dbReference>